<dbReference type="STRING" id="133383.A0A1R0H499"/>
<name>A0A1R0H499_9FUNG</name>
<dbReference type="Gene3D" id="3.50.50.60">
    <property type="entry name" value="FAD/NAD(P)-binding domain"/>
    <property type="match status" value="1"/>
</dbReference>
<evidence type="ECO:0000256" key="4">
    <source>
        <dbReference type="RuleBase" id="RU366062"/>
    </source>
</evidence>
<dbReference type="NCBIfam" id="TIGR01813">
    <property type="entry name" value="flavo_cyto_c"/>
    <property type="match status" value="1"/>
</dbReference>
<evidence type="ECO:0000259" key="5">
    <source>
        <dbReference type="Pfam" id="PF00890"/>
    </source>
</evidence>
<accession>A0A1R0H499</accession>
<sequence>MSLSQKKYMPEQVLVVVGGGLAGMSAAIEAYNSNPSAQIVLVDKEQRLGGNSAKASSGINGVGTETQKKLQVADSIPMFFDDVVKSGKGFTSPTLAQKLVDDSKDAVTWLQTAFNLDLDVLAQLGGHSAKRTHRRPDLPDGRPQPVGYGITSTLGNHLSKLSSMEDGRLKLILNSRVTSLIKDESDGVVGVIYSTLDPNAGSEQSPETHLLSKAVILTTGGFAGEGPNFPPILSKYAPSLVGLPSTNGHFATGDGLKLAVDVGAQLVDMDKVQVHPTGFLRLSDPNSPTKFLAAEALRGEGGILLNGLGHRFVNELGTRDAVTDSISANCANESSLNLSVLSPNTPPESSKSPNAFLVLSEPAATKFGLGALGFYVKMGLMFKSDSLSQLASSLHVDVDTLKLVFTEYESARAGLSHDKFGKTQFPSPLFNDQVDTSVLKSPNKAKDSPLGENTAYYWGIITPVLHYTMGGVRFNNQAQVLRQDGTAIPVTGGLHGANRLGGNSLLECVVYGREAARQASKLII</sequence>
<dbReference type="InterPro" id="IPR010960">
    <property type="entry name" value="Flavocytochrome_c"/>
</dbReference>
<proteinExistence type="inferred from homology"/>
<dbReference type="PANTHER" id="PTHR43400">
    <property type="entry name" value="FUMARATE REDUCTASE"/>
    <property type="match status" value="1"/>
</dbReference>
<comment type="caution">
    <text evidence="6">The sequence shown here is derived from an EMBL/GenBank/DDBJ whole genome shotgun (WGS) entry which is preliminary data.</text>
</comment>
<reference evidence="6 7" key="1">
    <citation type="journal article" date="2016" name="Mol. Biol. Evol.">
        <title>Genome-Wide Survey of Gut Fungi (Harpellales) Reveals the First Horizontally Transferred Ubiquitin Gene from a Mosquito Host.</title>
        <authorList>
            <person name="Wang Y."/>
            <person name="White M.M."/>
            <person name="Kvist S."/>
            <person name="Moncalvo J.M."/>
        </authorList>
    </citation>
    <scope>NUCLEOTIDE SEQUENCE [LARGE SCALE GENOMIC DNA]</scope>
    <source>
        <strain evidence="6 7">ALG-7-W6</strain>
    </source>
</reference>
<dbReference type="OrthoDB" id="10252157at2759"/>
<comment type="function">
    <text evidence="4">Irreversibly catalyzes the reduction of fumarate to succinate.</text>
</comment>
<comment type="catalytic activity">
    <reaction evidence="4">
        <text>succinate + NAD(+) = fumarate + NADH + H(+)</text>
        <dbReference type="Rhea" id="RHEA:18281"/>
        <dbReference type="ChEBI" id="CHEBI:15378"/>
        <dbReference type="ChEBI" id="CHEBI:29806"/>
        <dbReference type="ChEBI" id="CHEBI:30031"/>
        <dbReference type="ChEBI" id="CHEBI:57540"/>
        <dbReference type="ChEBI" id="CHEBI:57945"/>
        <dbReference type="EC" id="1.3.1.6"/>
    </reaction>
</comment>
<dbReference type="EC" id="1.3.1.6" evidence="4"/>
<dbReference type="PANTHER" id="PTHR43400:SF7">
    <property type="entry name" value="FAD-DEPENDENT OXIDOREDUCTASE 2 FAD BINDING DOMAIN-CONTAINING PROTEIN"/>
    <property type="match status" value="1"/>
</dbReference>
<dbReference type="InterPro" id="IPR027477">
    <property type="entry name" value="Succ_DH/fumarate_Rdtase_cat_sf"/>
</dbReference>
<keyword evidence="1 4" id="KW-0285">Flavoprotein</keyword>
<evidence type="ECO:0000256" key="3">
    <source>
        <dbReference type="ARBA" id="ARBA00023002"/>
    </source>
</evidence>
<keyword evidence="2 4" id="KW-0274">FAD</keyword>
<keyword evidence="3 4" id="KW-0560">Oxidoreductase</keyword>
<evidence type="ECO:0000313" key="6">
    <source>
        <dbReference type="EMBL" id="OLY83961.1"/>
    </source>
</evidence>
<evidence type="ECO:0000313" key="7">
    <source>
        <dbReference type="Proteomes" id="UP000187455"/>
    </source>
</evidence>
<evidence type="ECO:0000256" key="2">
    <source>
        <dbReference type="ARBA" id="ARBA00022827"/>
    </source>
</evidence>
<dbReference type="AlphaFoldDB" id="A0A1R0H499"/>
<protein>
    <recommendedName>
        <fullName evidence="4">Fumarate reductase</fullName>
        <ecNumber evidence="4">1.3.1.6</ecNumber>
    </recommendedName>
</protein>
<evidence type="ECO:0000256" key="1">
    <source>
        <dbReference type="ARBA" id="ARBA00022630"/>
    </source>
</evidence>
<dbReference type="Proteomes" id="UP000187455">
    <property type="component" value="Unassembled WGS sequence"/>
</dbReference>
<dbReference type="SUPFAM" id="SSF56425">
    <property type="entry name" value="Succinate dehydrogenase/fumarate reductase flavoprotein, catalytic domain"/>
    <property type="match status" value="1"/>
</dbReference>
<dbReference type="InterPro" id="IPR036188">
    <property type="entry name" value="FAD/NAD-bd_sf"/>
</dbReference>
<dbReference type="Gene3D" id="3.90.700.10">
    <property type="entry name" value="Succinate dehydrogenase/fumarate reductase flavoprotein, catalytic domain"/>
    <property type="match status" value="1"/>
</dbReference>
<dbReference type="GO" id="GO:0010181">
    <property type="term" value="F:FMN binding"/>
    <property type="evidence" value="ECO:0007669"/>
    <property type="project" value="InterPro"/>
</dbReference>
<dbReference type="GO" id="GO:0016156">
    <property type="term" value="F:fumarate reductase (NADH) activity"/>
    <property type="evidence" value="ECO:0007669"/>
    <property type="project" value="UniProtKB-EC"/>
</dbReference>
<feature type="domain" description="FAD-dependent oxidoreductase 2 FAD-binding" evidence="5">
    <location>
        <begin position="15"/>
        <end position="505"/>
    </location>
</feature>
<organism evidence="6 7">
    <name type="scientific">Smittium mucronatum</name>
    <dbReference type="NCBI Taxonomy" id="133383"/>
    <lineage>
        <taxon>Eukaryota</taxon>
        <taxon>Fungi</taxon>
        <taxon>Fungi incertae sedis</taxon>
        <taxon>Zoopagomycota</taxon>
        <taxon>Kickxellomycotina</taxon>
        <taxon>Harpellomycetes</taxon>
        <taxon>Harpellales</taxon>
        <taxon>Legeriomycetaceae</taxon>
        <taxon>Smittium</taxon>
    </lineage>
</organism>
<comment type="similarity">
    <text evidence="4">Belongs to the FAD-dependent oxidoreductase 2 family. FRD/SDH subfamily.</text>
</comment>
<dbReference type="SUPFAM" id="SSF51905">
    <property type="entry name" value="FAD/NAD(P)-binding domain"/>
    <property type="match status" value="1"/>
</dbReference>
<dbReference type="EMBL" id="LSSL01000678">
    <property type="protein sequence ID" value="OLY83961.1"/>
    <property type="molecule type" value="Genomic_DNA"/>
</dbReference>
<dbReference type="InterPro" id="IPR003953">
    <property type="entry name" value="FAD-dep_OxRdtase_2_FAD-bd"/>
</dbReference>
<comment type="cofactor">
    <cofactor evidence="4">
        <name>FAD</name>
        <dbReference type="ChEBI" id="CHEBI:57692"/>
    </cofactor>
    <text evidence="4">Binds 1 FAD per monomer.</text>
</comment>
<gene>
    <name evidence="6" type="ORF">AYI68_g1883</name>
</gene>
<dbReference type="InterPro" id="IPR050315">
    <property type="entry name" value="FAD-oxidoreductase_2"/>
</dbReference>
<keyword evidence="7" id="KW-1185">Reference proteome</keyword>
<dbReference type="Pfam" id="PF00890">
    <property type="entry name" value="FAD_binding_2"/>
    <property type="match status" value="1"/>
</dbReference>